<dbReference type="PANTHER" id="PTHR12286:SF5">
    <property type="entry name" value="SACCHAROPINE DEHYDROGENASE-LIKE OXIDOREDUCTASE"/>
    <property type="match status" value="1"/>
</dbReference>
<comment type="caution">
    <text evidence="2">The sequence shown here is derived from an EMBL/GenBank/DDBJ whole genome shotgun (WGS) entry which is preliminary data.</text>
</comment>
<dbReference type="GO" id="GO:0009247">
    <property type="term" value="P:glycolipid biosynthetic process"/>
    <property type="evidence" value="ECO:0007669"/>
    <property type="project" value="TreeGrafter"/>
</dbReference>
<evidence type="ECO:0000313" key="2">
    <source>
        <dbReference type="EMBL" id="RRT50302.1"/>
    </source>
</evidence>
<dbReference type="Proteomes" id="UP000287651">
    <property type="component" value="Unassembled WGS sequence"/>
</dbReference>
<dbReference type="PANTHER" id="PTHR12286">
    <property type="entry name" value="SACCHAROPINE DEHYDROGENASE-LIKE OXIDOREDUCTASE"/>
    <property type="match status" value="1"/>
</dbReference>
<keyword evidence="1" id="KW-0472">Membrane</keyword>
<name>A0A426YEX9_ENSVE</name>
<dbReference type="GO" id="GO:0005739">
    <property type="term" value="C:mitochondrion"/>
    <property type="evidence" value="ECO:0007669"/>
    <property type="project" value="TreeGrafter"/>
</dbReference>
<reference evidence="2 3" key="1">
    <citation type="journal article" date="2014" name="Agronomy (Basel)">
        <title>A Draft Genome Sequence for Ensete ventricosum, the Drought-Tolerant Tree Against Hunger.</title>
        <authorList>
            <person name="Harrison J."/>
            <person name="Moore K.A."/>
            <person name="Paszkiewicz K."/>
            <person name="Jones T."/>
            <person name="Grant M."/>
            <person name="Ambacheew D."/>
            <person name="Muzemil S."/>
            <person name="Studholme D.J."/>
        </authorList>
    </citation>
    <scope>NUCLEOTIDE SEQUENCE [LARGE SCALE GENOMIC DNA]</scope>
</reference>
<dbReference type="InterPro" id="IPR051276">
    <property type="entry name" value="Saccharopine_DH-like_oxidrdct"/>
</dbReference>
<protein>
    <recommendedName>
        <fullName evidence="4">Saccharopine dehydrogenase-like C-terminal domain-containing protein</fullName>
    </recommendedName>
</protein>
<gene>
    <name evidence="2" type="ORF">B296_00049605</name>
</gene>
<feature type="transmembrane region" description="Helical" evidence="1">
    <location>
        <begin position="86"/>
        <end position="109"/>
    </location>
</feature>
<keyword evidence="1" id="KW-1133">Transmembrane helix</keyword>
<organism evidence="2 3">
    <name type="scientific">Ensete ventricosum</name>
    <name type="common">Abyssinian banana</name>
    <name type="synonym">Musa ensete</name>
    <dbReference type="NCBI Taxonomy" id="4639"/>
    <lineage>
        <taxon>Eukaryota</taxon>
        <taxon>Viridiplantae</taxon>
        <taxon>Streptophyta</taxon>
        <taxon>Embryophyta</taxon>
        <taxon>Tracheophyta</taxon>
        <taxon>Spermatophyta</taxon>
        <taxon>Magnoliopsida</taxon>
        <taxon>Liliopsida</taxon>
        <taxon>Zingiberales</taxon>
        <taxon>Musaceae</taxon>
        <taxon>Ensete</taxon>
    </lineage>
</organism>
<keyword evidence="1" id="KW-0812">Transmembrane</keyword>
<accession>A0A426YEX9</accession>
<evidence type="ECO:0000313" key="3">
    <source>
        <dbReference type="Proteomes" id="UP000287651"/>
    </source>
</evidence>
<dbReference type="GO" id="GO:0005811">
    <property type="term" value="C:lipid droplet"/>
    <property type="evidence" value="ECO:0007669"/>
    <property type="project" value="TreeGrafter"/>
</dbReference>
<dbReference type="GO" id="GO:0005886">
    <property type="term" value="C:plasma membrane"/>
    <property type="evidence" value="ECO:0007669"/>
    <property type="project" value="TreeGrafter"/>
</dbReference>
<evidence type="ECO:0000256" key="1">
    <source>
        <dbReference type="SAM" id="Phobius"/>
    </source>
</evidence>
<dbReference type="AlphaFoldDB" id="A0A426YEX9"/>
<proteinExistence type="predicted"/>
<dbReference type="EMBL" id="AMZH03012844">
    <property type="protein sequence ID" value="RRT50302.1"/>
    <property type="molecule type" value="Genomic_DNA"/>
</dbReference>
<evidence type="ECO:0008006" key="4">
    <source>
        <dbReference type="Google" id="ProtNLM"/>
    </source>
</evidence>
<sequence length="232" mass="25291">MQIPGPAPPKGPLVEHNKSLGLWAIKLPSADAVVVRRTLAILAENPHGLPGANESDERAEKRKSYWSTVRPAHFGVKIGTKSILGIFRFMVTGLFIGLFGAFAVGRSLLLKFPEIFSLGWFRKTGPTEEEVRSALFNMWFVGHGYNDINLASQSGKKPDTEVITRVSGPEIGYLTTPIILLQCALIVLSERDNLPKGGVLPPGIVFGPTDLQKHLQDNGISFDVISTRASLH</sequence>